<feature type="domain" description="AB hydrolase-1" evidence="2">
    <location>
        <begin position="119"/>
        <end position="230"/>
    </location>
</feature>
<feature type="transmembrane region" description="Helical" evidence="1">
    <location>
        <begin position="6"/>
        <end position="30"/>
    </location>
</feature>
<dbReference type="AlphaFoldDB" id="A0A7C8MMD8"/>
<reference evidence="3 4" key="1">
    <citation type="submission" date="2020-01" db="EMBL/GenBank/DDBJ databases">
        <authorList>
            <consortium name="DOE Joint Genome Institute"/>
            <person name="Haridas S."/>
            <person name="Albert R."/>
            <person name="Binder M."/>
            <person name="Bloem J."/>
            <person name="Labutti K."/>
            <person name="Salamov A."/>
            <person name="Andreopoulos B."/>
            <person name="Baker S.E."/>
            <person name="Barry K."/>
            <person name="Bills G."/>
            <person name="Bluhm B.H."/>
            <person name="Cannon C."/>
            <person name="Castanera R."/>
            <person name="Culley D.E."/>
            <person name="Daum C."/>
            <person name="Ezra D."/>
            <person name="Gonzalez J.B."/>
            <person name="Henrissat B."/>
            <person name="Kuo A."/>
            <person name="Liang C."/>
            <person name="Lipzen A."/>
            <person name="Lutzoni F."/>
            <person name="Magnuson J."/>
            <person name="Mondo S."/>
            <person name="Nolan M."/>
            <person name="Ohm R."/>
            <person name="Pangilinan J."/>
            <person name="Park H.-J.H."/>
            <person name="Ramirez L."/>
            <person name="Alfaro M."/>
            <person name="Sun H."/>
            <person name="Tritt A."/>
            <person name="Yoshinaga Y."/>
            <person name="Zwiers L.-H.L."/>
            <person name="Turgeon B.G."/>
            <person name="Goodwin S.B."/>
            <person name="Spatafora J.W."/>
            <person name="Crous P.W."/>
            <person name="Grigoriev I.V."/>
        </authorList>
    </citation>
    <scope>NUCLEOTIDE SEQUENCE [LARGE SCALE GENOMIC DNA]</scope>
    <source>
        <strain evidence="3 4">CBS 611.86</strain>
    </source>
</reference>
<dbReference type="Pfam" id="PF00561">
    <property type="entry name" value="Abhydrolase_1"/>
    <property type="match status" value="1"/>
</dbReference>
<evidence type="ECO:0000256" key="1">
    <source>
        <dbReference type="SAM" id="Phobius"/>
    </source>
</evidence>
<evidence type="ECO:0000313" key="3">
    <source>
        <dbReference type="EMBL" id="KAF2870485.1"/>
    </source>
</evidence>
<sequence length="430" mass="47720">MGLYNTIVVPLAFVSGIWIPATLLCCIPWVQKQMLYLHWLTLWPGKWLEEPERAGFLKNQVTPFRVPTKDEEKLFAWLIAPLGLYARHADEFINEKTDVQGVEDRVAFRLLKDDPEARLLVYFHGNTATLAQARRTEEYRMYAAGASDKIFVLTFDYRGFGKSSGTPSEPGVLNDAEAVVSWALHVARIPADRIVLLGHSLGTAVASAIAHRYANTDVPTDFAGLILCAAFTNAGSAFASYSIGHVLPILAPIKMIPALQAWFTRRMRDTWETDRRLAALAREGSKYRIVLVHAEDDQTMPWDQTEELFRSTLQAATDGDESPNVQTIDLGEAGRQQIWDAGIRSISKLIAKHGARSFVALRNTACEARGLYNLYRTGFLTAIGNDTAQNAVGRSTVITCQGQSHDQIGREQDGLHLMRGFVHANYAGAT</sequence>
<evidence type="ECO:0000259" key="2">
    <source>
        <dbReference type="Pfam" id="PF00561"/>
    </source>
</evidence>
<keyword evidence="1" id="KW-0812">Transmembrane</keyword>
<evidence type="ECO:0000313" key="4">
    <source>
        <dbReference type="Proteomes" id="UP000481861"/>
    </source>
</evidence>
<proteinExistence type="predicted"/>
<dbReference type="InterPro" id="IPR000073">
    <property type="entry name" value="AB_hydrolase_1"/>
</dbReference>
<dbReference type="PANTHER" id="PTHR12277:SF81">
    <property type="entry name" value="PROTEIN ABHD13"/>
    <property type="match status" value="1"/>
</dbReference>
<name>A0A7C8MMD8_9PLEO</name>
<keyword evidence="3" id="KW-0378">Hydrolase</keyword>
<accession>A0A7C8MMD8</accession>
<keyword evidence="1" id="KW-0472">Membrane</keyword>
<keyword evidence="4" id="KW-1185">Reference proteome</keyword>
<protein>
    <submittedName>
        <fullName evidence="3">Alpha/Beta hydrolase protein</fullName>
    </submittedName>
</protein>
<comment type="caution">
    <text evidence="3">The sequence shown here is derived from an EMBL/GenBank/DDBJ whole genome shotgun (WGS) entry which is preliminary data.</text>
</comment>
<dbReference type="PANTHER" id="PTHR12277">
    <property type="entry name" value="ALPHA/BETA HYDROLASE DOMAIN-CONTAINING PROTEIN"/>
    <property type="match status" value="1"/>
</dbReference>
<organism evidence="3 4">
    <name type="scientific">Massariosphaeria phaeospora</name>
    <dbReference type="NCBI Taxonomy" id="100035"/>
    <lineage>
        <taxon>Eukaryota</taxon>
        <taxon>Fungi</taxon>
        <taxon>Dikarya</taxon>
        <taxon>Ascomycota</taxon>
        <taxon>Pezizomycotina</taxon>
        <taxon>Dothideomycetes</taxon>
        <taxon>Pleosporomycetidae</taxon>
        <taxon>Pleosporales</taxon>
        <taxon>Pleosporales incertae sedis</taxon>
        <taxon>Massariosphaeria</taxon>
    </lineage>
</organism>
<dbReference type="Proteomes" id="UP000481861">
    <property type="component" value="Unassembled WGS sequence"/>
</dbReference>
<dbReference type="EMBL" id="JAADJZ010000013">
    <property type="protein sequence ID" value="KAF2870485.1"/>
    <property type="molecule type" value="Genomic_DNA"/>
</dbReference>
<dbReference type="Gene3D" id="3.40.50.1820">
    <property type="entry name" value="alpha/beta hydrolase"/>
    <property type="match status" value="1"/>
</dbReference>
<dbReference type="SUPFAM" id="SSF53474">
    <property type="entry name" value="alpha/beta-Hydrolases"/>
    <property type="match status" value="1"/>
</dbReference>
<dbReference type="GO" id="GO:0016787">
    <property type="term" value="F:hydrolase activity"/>
    <property type="evidence" value="ECO:0007669"/>
    <property type="project" value="UniProtKB-KW"/>
</dbReference>
<keyword evidence="1" id="KW-1133">Transmembrane helix</keyword>
<gene>
    <name evidence="3" type="ORF">BDV95DRAFT_668692</name>
</gene>
<dbReference type="OrthoDB" id="446723at2759"/>
<dbReference type="InterPro" id="IPR029058">
    <property type="entry name" value="AB_hydrolase_fold"/>
</dbReference>